<evidence type="ECO:0000256" key="8">
    <source>
        <dbReference type="PROSITE-ProRule" id="PRU00042"/>
    </source>
</evidence>
<name>A0A6L2P104_TANCI</name>
<organism evidence="11">
    <name type="scientific">Tanacetum cinerariifolium</name>
    <name type="common">Dalmatian daisy</name>
    <name type="synonym">Chrysanthemum cinerariifolium</name>
    <dbReference type="NCBI Taxonomy" id="118510"/>
    <lineage>
        <taxon>Eukaryota</taxon>
        <taxon>Viridiplantae</taxon>
        <taxon>Streptophyta</taxon>
        <taxon>Embryophyta</taxon>
        <taxon>Tracheophyta</taxon>
        <taxon>Spermatophyta</taxon>
        <taxon>Magnoliopsida</taxon>
        <taxon>eudicotyledons</taxon>
        <taxon>Gunneridae</taxon>
        <taxon>Pentapetalae</taxon>
        <taxon>asterids</taxon>
        <taxon>campanulids</taxon>
        <taxon>Asterales</taxon>
        <taxon>Asteraceae</taxon>
        <taxon>Asteroideae</taxon>
        <taxon>Anthemideae</taxon>
        <taxon>Anthemidinae</taxon>
        <taxon>Tanacetum</taxon>
    </lineage>
</organism>
<dbReference type="Pfam" id="PF13976">
    <property type="entry name" value="gag_pre-integrs"/>
    <property type="match status" value="1"/>
</dbReference>
<dbReference type="PANTHER" id="PTHR11439">
    <property type="entry name" value="GAG-POL-RELATED RETROTRANSPOSON"/>
    <property type="match status" value="1"/>
</dbReference>
<evidence type="ECO:0000256" key="4">
    <source>
        <dbReference type="ARBA" id="ARBA00022771"/>
    </source>
</evidence>
<dbReference type="FunFam" id="3.30.160.60:FF:002425">
    <property type="entry name" value="Zinc finger protein STAMENLESS 1"/>
    <property type="match status" value="1"/>
</dbReference>
<feature type="compositionally biased region" description="Low complexity" evidence="9">
    <location>
        <begin position="18"/>
        <end position="27"/>
    </location>
</feature>
<evidence type="ECO:0000256" key="9">
    <source>
        <dbReference type="SAM" id="MobiDB-lite"/>
    </source>
</evidence>
<keyword evidence="5" id="KW-0221">Differentiation</keyword>
<dbReference type="PROSITE" id="PS50157">
    <property type="entry name" value="ZINC_FINGER_C2H2_2"/>
    <property type="match status" value="1"/>
</dbReference>
<dbReference type="InterPro" id="IPR013103">
    <property type="entry name" value="RVT_2"/>
</dbReference>
<evidence type="ECO:0000313" key="11">
    <source>
        <dbReference type="EMBL" id="GEU92113.1"/>
    </source>
</evidence>
<keyword evidence="6" id="KW-0862">Zinc</keyword>
<keyword evidence="3" id="KW-0479">Metal-binding</keyword>
<evidence type="ECO:0000256" key="6">
    <source>
        <dbReference type="ARBA" id="ARBA00022833"/>
    </source>
</evidence>
<keyword evidence="4 8" id="KW-0863">Zinc-finger</keyword>
<dbReference type="PROSITE" id="PS00028">
    <property type="entry name" value="ZINC_FINGER_C2H2_1"/>
    <property type="match status" value="1"/>
</dbReference>
<reference evidence="11" key="1">
    <citation type="journal article" date="2019" name="Sci. Rep.">
        <title>Draft genome of Tanacetum cinerariifolium, the natural source of mosquito coil.</title>
        <authorList>
            <person name="Yamashiro T."/>
            <person name="Shiraishi A."/>
            <person name="Satake H."/>
            <person name="Nakayama K."/>
        </authorList>
    </citation>
    <scope>NUCLEOTIDE SEQUENCE</scope>
</reference>
<dbReference type="GO" id="GO:0005634">
    <property type="term" value="C:nucleus"/>
    <property type="evidence" value="ECO:0007669"/>
    <property type="project" value="UniProtKB-SubCell"/>
</dbReference>
<feature type="region of interest" description="Disordered" evidence="9">
    <location>
        <begin position="1"/>
        <end position="57"/>
    </location>
</feature>
<dbReference type="GO" id="GO:0030154">
    <property type="term" value="P:cell differentiation"/>
    <property type="evidence" value="ECO:0007669"/>
    <property type="project" value="UniProtKB-KW"/>
</dbReference>
<keyword evidence="7" id="KW-0539">Nucleus</keyword>
<keyword evidence="2" id="KW-0217">Developmental protein</keyword>
<dbReference type="AlphaFoldDB" id="A0A6L2P104"/>
<gene>
    <name evidence="11" type="ORF">Tci_064091</name>
</gene>
<dbReference type="GO" id="GO:0048653">
    <property type="term" value="P:anther development"/>
    <property type="evidence" value="ECO:0007669"/>
    <property type="project" value="UniProtKB-ARBA"/>
</dbReference>
<evidence type="ECO:0000256" key="3">
    <source>
        <dbReference type="ARBA" id="ARBA00022723"/>
    </source>
</evidence>
<protein>
    <submittedName>
        <fullName evidence="11">Ribonuclease H-like domain-containing protein</fullName>
    </submittedName>
</protein>
<evidence type="ECO:0000256" key="2">
    <source>
        <dbReference type="ARBA" id="ARBA00022473"/>
    </source>
</evidence>
<evidence type="ECO:0000259" key="10">
    <source>
        <dbReference type="PROSITE" id="PS50157"/>
    </source>
</evidence>
<dbReference type="CDD" id="cd09272">
    <property type="entry name" value="RNase_HI_RT_Ty1"/>
    <property type="match status" value="1"/>
</dbReference>
<comment type="caution">
    <text evidence="11">The sequence shown here is derived from an EMBL/GenBank/DDBJ whole genome shotgun (WGS) entry which is preliminary data.</text>
</comment>
<dbReference type="PANTHER" id="PTHR11439:SF524">
    <property type="entry name" value="RNA-DIRECTED DNA POLYMERASE, PROTEIN KINASE RLK-PELLE-DLSV FAMILY"/>
    <property type="match status" value="1"/>
</dbReference>
<dbReference type="Pfam" id="PF07727">
    <property type="entry name" value="RVT_2"/>
    <property type="match status" value="1"/>
</dbReference>
<proteinExistence type="predicted"/>
<feature type="compositionally biased region" description="Basic and acidic residues" evidence="9">
    <location>
        <begin position="1"/>
        <end position="13"/>
    </location>
</feature>
<dbReference type="GO" id="GO:0048440">
    <property type="term" value="P:carpel development"/>
    <property type="evidence" value="ECO:0007669"/>
    <property type="project" value="UniProtKB-ARBA"/>
</dbReference>
<evidence type="ECO:0000256" key="7">
    <source>
        <dbReference type="ARBA" id="ARBA00023242"/>
    </source>
</evidence>
<dbReference type="EMBL" id="BKCJ010010554">
    <property type="protein sequence ID" value="GEU92113.1"/>
    <property type="molecule type" value="Genomic_DNA"/>
</dbReference>
<comment type="subcellular location">
    <subcellularLocation>
        <location evidence="1">Nucleus</location>
    </subcellularLocation>
</comment>
<dbReference type="InterPro" id="IPR025724">
    <property type="entry name" value="GAG-pre-integrase_dom"/>
</dbReference>
<evidence type="ECO:0000256" key="5">
    <source>
        <dbReference type="ARBA" id="ARBA00022782"/>
    </source>
</evidence>
<accession>A0A6L2P104</accession>
<sequence>MIGDREAAVEANRRRGNPLDLNNLPEDLASDHDKQPLHNSSPAAAPVGGSYKKKKNGEKYESRMNKVYECRFCSLTFCKSQALGGHMNRHRQEREKETLNRARQLVFGNDNLHKLGQPTVHGGYHNHEDCNMGSNIYPTRLFSSTSTAVLPPPPHPHAFKSSYSKSQPRKDNYTGHVCLSNPQFIVHNLSCIGTPPSDYGTNSYTCLGEPVGNAFTVTGGSGGGRYDKDGLPISVTVWYRPITRPPVQYYVSVQQTVAHPMIPSAQPVSPAPSFGHSVVPPAQQAHFGSTTSTLGSIGPAVTPGLATALPHALTAGTVHDPTAAGDGHTIPVTNTGHSILPTSHRPLHFNNVLITPYIVKNLIYVRQFVRDNNCTIEFDPFGISIKDFMTRQVLLRCDSTGNLYPVTQPSLIPHAFLVSQHTWHQRLRHPEGEVLRHLVSSNFISYNKEKPLVFCHACQLGKHVRLPFVSSNTVVSSCFDIIHSDVWTSPILSLSVPRPPDTNIVHCMWLFHHKYLVDGTLSRYKARLVANGSTQIEGIDVDESFSPVVKPDTIQTVLSLATSRHWPIHQLDDVEILDKAHMVNCNPSHTPIDTESKLRSDGKPISDRLYIGVLQEPHFLAIKRILRYVRGTLDYRLQLFSSSTIDLVAYSDADWAGCPTTRRSTLVYRGVANAVPETCWLRNLLRELYTLLSSATLVYCDNVSALYLSCNLVLHQRTKHIEIDIHCVRDLVAVGQV</sequence>
<dbReference type="GO" id="GO:0008270">
    <property type="term" value="F:zinc ion binding"/>
    <property type="evidence" value="ECO:0007669"/>
    <property type="project" value="UniProtKB-KW"/>
</dbReference>
<dbReference type="InterPro" id="IPR013087">
    <property type="entry name" value="Znf_C2H2_type"/>
</dbReference>
<dbReference type="Gene3D" id="3.30.160.60">
    <property type="entry name" value="Classic Zinc Finger"/>
    <property type="match status" value="1"/>
</dbReference>
<evidence type="ECO:0000256" key="1">
    <source>
        <dbReference type="ARBA" id="ARBA00004123"/>
    </source>
</evidence>
<feature type="domain" description="C2H2-type" evidence="10">
    <location>
        <begin position="68"/>
        <end position="95"/>
    </location>
</feature>